<comment type="caution">
    <text evidence="1">The sequence shown here is derived from an EMBL/GenBank/DDBJ whole genome shotgun (WGS) entry which is preliminary data.</text>
</comment>
<protein>
    <submittedName>
        <fullName evidence="1">Uncharacterized protein</fullName>
    </submittedName>
</protein>
<gene>
    <name evidence="1" type="ORF">MRB53_009975</name>
</gene>
<name>A0ACC2LQM0_PERAE</name>
<keyword evidence="2" id="KW-1185">Reference proteome</keyword>
<evidence type="ECO:0000313" key="2">
    <source>
        <dbReference type="Proteomes" id="UP001234297"/>
    </source>
</evidence>
<sequence length="87" mass="10094">MNNVVNLVQFKDPLRHRMAKQSPKGGVDFLSFPIHALARMDYKMGRSKLMVAMFSNQTLVARLVGQIKKKALARRRRQRKKDQLKVT</sequence>
<dbReference type="Proteomes" id="UP001234297">
    <property type="component" value="Chromosome 3"/>
</dbReference>
<evidence type="ECO:0000313" key="1">
    <source>
        <dbReference type="EMBL" id="KAJ8635708.1"/>
    </source>
</evidence>
<accession>A0ACC2LQM0</accession>
<reference evidence="1 2" key="1">
    <citation type="journal article" date="2022" name="Hortic Res">
        <title>A haplotype resolved chromosomal level avocado genome allows analysis of novel avocado genes.</title>
        <authorList>
            <person name="Nath O."/>
            <person name="Fletcher S.J."/>
            <person name="Hayward A."/>
            <person name="Shaw L.M."/>
            <person name="Masouleh A.K."/>
            <person name="Furtado A."/>
            <person name="Henry R.J."/>
            <person name="Mitter N."/>
        </authorList>
    </citation>
    <scope>NUCLEOTIDE SEQUENCE [LARGE SCALE GENOMIC DNA]</scope>
    <source>
        <strain evidence="2">cv. Hass</strain>
    </source>
</reference>
<proteinExistence type="predicted"/>
<dbReference type="EMBL" id="CM056811">
    <property type="protein sequence ID" value="KAJ8635708.1"/>
    <property type="molecule type" value="Genomic_DNA"/>
</dbReference>
<organism evidence="1 2">
    <name type="scientific">Persea americana</name>
    <name type="common">Avocado</name>
    <dbReference type="NCBI Taxonomy" id="3435"/>
    <lineage>
        <taxon>Eukaryota</taxon>
        <taxon>Viridiplantae</taxon>
        <taxon>Streptophyta</taxon>
        <taxon>Embryophyta</taxon>
        <taxon>Tracheophyta</taxon>
        <taxon>Spermatophyta</taxon>
        <taxon>Magnoliopsida</taxon>
        <taxon>Magnoliidae</taxon>
        <taxon>Laurales</taxon>
        <taxon>Lauraceae</taxon>
        <taxon>Persea</taxon>
    </lineage>
</organism>